<reference evidence="1" key="1">
    <citation type="submission" date="2024-04" db="EMBL/GenBank/DDBJ databases">
        <title>Complete genome sequence of Sphingobacterium thalpophiium BAA-1094.</title>
        <authorList>
            <person name="Adaikpoh B.I."/>
        </authorList>
    </citation>
    <scope>NUCLEOTIDE SEQUENCE</scope>
    <source>
        <strain evidence="1">BAA-1094</strain>
    </source>
</reference>
<keyword evidence="2" id="KW-1185">Reference proteome</keyword>
<sequence length="144" mass="16590">MFNNIKFHKPGQLLFCLITIAILLTSCGSSKKTILTEEDILTDTYWLRKNMEAELLYGGGDNYLRVHFQQGKIYEIVTMKGERLTGLKEEGSYTVTDNKEIVLTTKKQDQKVSYRYILANSRTLNKVSEDGSLLTNDYESYKKQ</sequence>
<evidence type="ECO:0000313" key="1">
    <source>
        <dbReference type="EMBL" id="WZN53854.1"/>
    </source>
</evidence>
<accession>A0ACD5BWD4</accession>
<proteinExistence type="predicted"/>
<dbReference type="Proteomes" id="UP001485301">
    <property type="component" value="Chromosome"/>
</dbReference>
<gene>
    <name evidence="1" type="ORF">AACH28_14475</name>
</gene>
<dbReference type="EMBL" id="CP151087">
    <property type="protein sequence ID" value="WZN53854.1"/>
    <property type="molecule type" value="Genomic_DNA"/>
</dbReference>
<organism evidence="1 2">
    <name type="scientific">Sphingobacterium thalpophilum</name>
    <dbReference type="NCBI Taxonomy" id="259"/>
    <lineage>
        <taxon>Bacteria</taxon>
        <taxon>Pseudomonadati</taxon>
        <taxon>Bacteroidota</taxon>
        <taxon>Sphingobacteriia</taxon>
        <taxon>Sphingobacteriales</taxon>
        <taxon>Sphingobacteriaceae</taxon>
        <taxon>Sphingobacterium</taxon>
    </lineage>
</organism>
<evidence type="ECO:0000313" key="2">
    <source>
        <dbReference type="Proteomes" id="UP001485301"/>
    </source>
</evidence>
<name>A0ACD5BWD4_9SPHI</name>
<protein>
    <submittedName>
        <fullName evidence="1">Uncharacterized protein</fullName>
    </submittedName>
</protein>